<sequence length="700" mass="76840">MERSGDATCSFCGRSLHPRSECPARASLCNHCRKKGHFAEVCSSRKAKPTKLAATRLDTGVVPENTKYVDVTVDNYTASFKVDSDAEVSAVPEGFPTVPPQLDKVDNQLTAPGSQPLRVLGSYVAQFLWKGKTSAQRLYAVQSLSTPLLGFPALQALDGVRFLGGVGTPPPQHHAELFKGFGMQYLPGKLLATVSAVSRIPPKVSSPLNTVELFATEVIKNASSTLPLTRQDIERAQSMDGAASIRVLEAVGGSEDGSVVRTRSGRRVVPIIIISFRGLSSRASSSRVPRDCKRTVCKRKERGTLPKASACENFSHRPSSFFFACLHLHVPRPAPPAMWTTAELLPRSAFPGGGVEGYDLNAVRSVRFLEARSTRLQANFATTDVRACVVEQVYLARVWDQVFSTIVDALKSSDRRRYETSAAERDVDRSDGNGAQITFGTVDLDFVEVFRISASRRRETCPVYTLRGVPSGRPNHYANSPSTGYLQRHPGLSAVTLSRRGLRLREPRVQPPRMTRREQALFGGSFASIQRRNTGPPSASPQRRHVDNQVRPGRVVARIRGTRRALKVRVSEEATECEVVPVKVLALGCLLGYNTFVAHFDSASVCFHLRCVPRVFRVFVNVVVPRRGMLSDAVRRRRPEGPRLAPVLSIGTTTRPRSQPPRSGRTAARSRGGESGYRLLGPGRGRSSRRPCHCLCLLKR</sequence>
<accession>A0ACB8DK13</accession>
<evidence type="ECO:0000313" key="1">
    <source>
        <dbReference type="EMBL" id="KAH7970921.1"/>
    </source>
</evidence>
<name>A0ACB8DK13_DERSI</name>
<evidence type="ECO:0000313" key="2">
    <source>
        <dbReference type="Proteomes" id="UP000821865"/>
    </source>
</evidence>
<dbReference type="EMBL" id="CM023480">
    <property type="protein sequence ID" value="KAH7970921.1"/>
    <property type="molecule type" value="Genomic_DNA"/>
</dbReference>
<reference evidence="1" key="1">
    <citation type="submission" date="2020-05" db="EMBL/GenBank/DDBJ databases">
        <title>Large-scale comparative analyses of tick genomes elucidate their genetic diversity and vector capacities.</title>
        <authorList>
            <person name="Jia N."/>
            <person name="Wang J."/>
            <person name="Shi W."/>
            <person name="Du L."/>
            <person name="Sun Y."/>
            <person name="Zhan W."/>
            <person name="Jiang J."/>
            <person name="Wang Q."/>
            <person name="Zhang B."/>
            <person name="Ji P."/>
            <person name="Sakyi L.B."/>
            <person name="Cui X."/>
            <person name="Yuan T."/>
            <person name="Jiang B."/>
            <person name="Yang W."/>
            <person name="Lam T.T.-Y."/>
            <person name="Chang Q."/>
            <person name="Ding S."/>
            <person name="Wang X."/>
            <person name="Zhu J."/>
            <person name="Ruan X."/>
            <person name="Zhao L."/>
            <person name="Wei J."/>
            <person name="Que T."/>
            <person name="Du C."/>
            <person name="Cheng J."/>
            <person name="Dai P."/>
            <person name="Han X."/>
            <person name="Huang E."/>
            <person name="Gao Y."/>
            <person name="Liu J."/>
            <person name="Shao H."/>
            <person name="Ye R."/>
            <person name="Li L."/>
            <person name="Wei W."/>
            <person name="Wang X."/>
            <person name="Wang C."/>
            <person name="Yang T."/>
            <person name="Huo Q."/>
            <person name="Li W."/>
            <person name="Guo W."/>
            <person name="Chen H."/>
            <person name="Zhou L."/>
            <person name="Ni X."/>
            <person name="Tian J."/>
            <person name="Zhou Y."/>
            <person name="Sheng Y."/>
            <person name="Liu T."/>
            <person name="Pan Y."/>
            <person name="Xia L."/>
            <person name="Li J."/>
            <person name="Zhao F."/>
            <person name="Cao W."/>
        </authorList>
    </citation>
    <scope>NUCLEOTIDE SEQUENCE</scope>
    <source>
        <strain evidence="1">Dsil-2018</strain>
    </source>
</reference>
<keyword evidence="2" id="KW-1185">Reference proteome</keyword>
<comment type="caution">
    <text evidence="1">The sequence shown here is derived from an EMBL/GenBank/DDBJ whole genome shotgun (WGS) entry which is preliminary data.</text>
</comment>
<gene>
    <name evidence="1" type="ORF">HPB49_016712</name>
</gene>
<dbReference type="Proteomes" id="UP000821865">
    <property type="component" value="Chromosome 11"/>
</dbReference>
<protein>
    <submittedName>
        <fullName evidence="1">Uncharacterized protein</fullName>
    </submittedName>
</protein>
<organism evidence="1 2">
    <name type="scientific">Dermacentor silvarum</name>
    <name type="common">Tick</name>
    <dbReference type="NCBI Taxonomy" id="543639"/>
    <lineage>
        <taxon>Eukaryota</taxon>
        <taxon>Metazoa</taxon>
        <taxon>Ecdysozoa</taxon>
        <taxon>Arthropoda</taxon>
        <taxon>Chelicerata</taxon>
        <taxon>Arachnida</taxon>
        <taxon>Acari</taxon>
        <taxon>Parasitiformes</taxon>
        <taxon>Ixodida</taxon>
        <taxon>Ixodoidea</taxon>
        <taxon>Ixodidae</taxon>
        <taxon>Rhipicephalinae</taxon>
        <taxon>Dermacentor</taxon>
    </lineage>
</organism>
<proteinExistence type="predicted"/>